<dbReference type="PANTHER" id="PTHR22762">
    <property type="entry name" value="ALPHA-GLUCOSIDASE"/>
    <property type="match status" value="1"/>
</dbReference>
<evidence type="ECO:0000259" key="11">
    <source>
        <dbReference type="Pfam" id="PF21365"/>
    </source>
</evidence>
<evidence type="ECO:0000256" key="3">
    <source>
        <dbReference type="ARBA" id="ARBA00012741"/>
    </source>
</evidence>
<dbReference type="EC" id="3.2.1.20" evidence="3"/>
<organism evidence="12 13">
    <name type="scientific">Cytospora leucostoma</name>
    <dbReference type="NCBI Taxonomy" id="1230097"/>
    <lineage>
        <taxon>Eukaryota</taxon>
        <taxon>Fungi</taxon>
        <taxon>Dikarya</taxon>
        <taxon>Ascomycota</taxon>
        <taxon>Pezizomycotina</taxon>
        <taxon>Sordariomycetes</taxon>
        <taxon>Sordariomycetidae</taxon>
        <taxon>Diaporthales</taxon>
        <taxon>Cytosporaceae</taxon>
        <taxon>Cytospora</taxon>
    </lineage>
</organism>
<keyword evidence="13" id="KW-1185">Reference proteome</keyword>
<evidence type="ECO:0000256" key="5">
    <source>
        <dbReference type="ARBA" id="ARBA00022801"/>
    </source>
</evidence>
<evidence type="ECO:0000256" key="8">
    <source>
        <dbReference type="SAM" id="MobiDB-lite"/>
    </source>
</evidence>
<comment type="catalytic activity">
    <reaction evidence="1">
        <text>Hydrolysis of terminal, non-reducing (1-&gt;4)-linked alpha-D-glucose residues with release of alpha-D-glucose.</text>
        <dbReference type="EC" id="3.2.1.20"/>
    </reaction>
</comment>
<dbReference type="FunFam" id="3.20.20.80:FF:000138">
    <property type="entry name" value="Putative alpha-glucosidase AgdA"/>
    <property type="match status" value="1"/>
</dbReference>
<dbReference type="FunFam" id="2.60.40.1180:FF:000001">
    <property type="entry name" value="Maltase-glucoamylase, intestinal"/>
    <property type="match status" value="1"/>
</dbReference>
<feature type="domain" description="Glycosyl hydrolase family 31 C-terminal" evidence="11">
    <location>
        <begin position="859"/>
        <end position="953"/>
    </location>
</feature>
<protein>
    <recommendedName>
        <fullName evidence="3">alpha-glucosidase</fullName>
        <ecNumber evidence="3">3.2.1.20</ecNumber>
    </recommendedName>
</protein>
<evidence type="ECO:0000313" key="13">
    <source>
        <dbReference type="Proteomes" id="UP000285146"/>
    </source>
</evidence>
<evidence type="ECO:0000256" key="2">
    <source>
        <dbReference type="ARBA" id="ARBA00007806"/>
    </source>
</evidence>
<comment type="similarity">
    <text evidence="2">Belongs to the glycosyl hydrolase 31 family.</text>
</comment>
<dbReference type="GO" id="GO:0004558">
    <property type="term" value="F:alpha-1,4-glucosidase activity"/>
    <property type="evidence" value="ECO:0007669"/>
    <property type="project" value="UniProtKB-EC"/>
</dbReference>
<dbReference type="Gene3D" id="3.20.20.80">
    <property type="entry name" value="Glycosidases"/>
    <property type="match status" value="2"/>
</dbReference>
<dbReference type="AlphaFoldDB" id="A0A423XN78"/>
<evidence type="ECO:0000313" key="12">
    <source>
        <dbReference type="EMBL" id="ROW18105.1"/>
    </source>
</evidence>
<evidence type="ECO:0000256" key="9">
    <source>
        <dbReference type="SAM" id="Phobius"/>
    </source>
</evidence>
<dbReference type="SUPFAM" id="SSF74650">
    <property type="entry name" value="Galactose mutarotase-like"/>
    <property type="match status" value="1"/>
</dbReference>
<dbReference type="InterPro" id="IPR000322">
    <property type="entry name" value="Glyco_hydro_31_TIM"/>
</dbReference>
<feature type="transmembrane region" description="Helical" evidence="9">
    <location>
        <begin position="1137"/>
        <end position="1158"/>
    </location>
</feature>
<keyword evidence="4" id="KW-0732">Signal</keyword>
<dbReference type="OrthoDB" id="5839090at2759"/>
<proteinExistence type="inferred from homology"/>
<keyword evidence="9" id="KW-0812">Transmembrane</keyword>
<dbReference type="Proteomes" id="UP000285146">
    <property type="component" value="Unassembled WGS sequence"/>
</dbReference>
<accession>A0A423XN78</accession>
<dbReference type="SUPFAM" id="SSF51445">
    <property type="entry name" value="(Trans)glycosidases"/>
    <property type="match status" value="1"/>
</dbReference>
<sequence length="1159" mass="126114">MYFESVMMSARSSLERRAVVQHDNIDEIIQILNGLTAILEWVAQVLVITNLLILIILRIILVRVSLPKIQKQVDMALLSWFGIWLLRGAYHSAQAHFVTNTSIATTTTTTSYREVFTIPAEADVGQPLLPNILDPEAVDVQTVAPGYKALNLKNSSNGFTADLNLAGSAVNVYGTDIENLTLTVEYQSRGRLHVEIQPRYIGPENETWFTLPEAIVPKPAASSGEGTSLEGSDFDLSWTNDPTFSFTVKRKSTGDTLFTTEGSKLVYEDQFIEFVSPLPENYNLYGLGEVIHGLRLGNNLTRTFFTADIADPIFADRDNLSSDENIYGTHPVYLDTRYFQTVDGNETYVSNATDTSTEYTSYTHGVFHRNAHAQEVLLRPEGITWRSLGGTIDLYFYSGPSASDVIQSYQNSTVGLPAFQQYWTLGFHLCRWGYNNWTQLQDVVDKLADFDIPLETIWTDIDYMYQYRNFENDPKRFGYAEGAEFLSKLHANGQHYVPIVDSAIYHPNPENASDAYAPFDRGVEADAFLLNPDEESLYIGAVWPGYTVFPDWVGAALGTTNGTGAIEWWKDEVTRWHQNVSFDGIWIDMSEVSSFCVGSCGSKNLTLNPVHPSFLLPGEPGDVVYGYPEGFNNTNATEAASASSASLAQASATASTSASTTASYLRTTPTPGVRNINYPPYVINNVQGDLAVHAVSPNATHHGGFQQYDFHNLFGHQILNATYHALLNALPDKRPFIIGRSTFAGTGKWAGHWGGDNTSLWAYMVFSISQALSFSIFGIPMFGADVCGFNGNSDLELCSRWMQLGAFFPFYRNHNELSANSQEPYVWEDVAGASRTAIAVRYALLPYWYTLLAQAHTAGSTVLRALVWEFPGEPWLADAYHQFLVGPAVLVTPVLEQGADTVDGVFPGAGDGATVWYDWYNQTAVTGVARGRNVTIDAPLGHIPVYVRGGNVVPTQKPGYTTGATRANPWGLLVALDQKGAAQGTLYLDDGESVVPNATTWVQLSASNSSVTARPSGNFTDSNPLSNVTVLGVSQPVSNVTFNGQPVADQWSWDNATKVLMITALDGLTSNGTWNSNWDLRWTLSGIGSASSNSSGGSVTGTGTVTGQATGTSTSTATGGAGSVSGSQPTSTIATGGAAYLVVPVTSMVTMMLGVMFIL</sequence>
<dbReference type="InterPro" id="IPR011013">
    <property type="entry name" value="Gal_mutarotase_sf_dom"/>
</dbReference>
<evidence type="ECO:0000256" key="4">
    <source>
        <dbReference type="ARBA" id="ARBA00022729"/>
    </source>
</evidence>
<dbReference type="PROSITE" id="PS00707">
    <property type="entry name" value="GLYCOSYL_HYDROL_F31_2"/>
    <property type="match status" value="1"/>
</dbReference>
<dbReference type="GO" id="GO:0030246">
    <property type="term" value="F:carbohydrate binding"/>
    <property type="evidence" value="ECO:0007669"/>
    <property type="project" value="InterPro"/>
</dbReference>
<keyword evidence="9" id="KW-1133">Transmembrane helix</keyword>
<feature type="region of interest" description="Disordered" evidence="8">
    <location>
        <begin position="1090"/>
        <end position="1130"/>
    </location>
</feature>
<dbReference type="PROSITE" id="PS00129">
    <property type="entry name" value="GLYCOSYL_HYDROL_F31_1"/>
    <property type="match status" value="1"/>
</dbReference>
<dbReference type="GO" id="GO:0005975">
    <property type="term" value="P:carbohydrate metabolic process"/>
    <property type="evidence" value="ECO:0007669"/>
    <property type="project" value="InterPro"/>
</dbReference>
<keyword evidence="5" id="KW-0378">Hydrolase</keyword>
<name>A0A423XN78_9PEZI</name>
<evidence type="ECO:0000256" key="6">
    <source>
        <dbReference type="ARBA" id="ARBA00023180"/>
    </source>
</evidence>
<dbReference type="Pfam" id="PF21365">
    <property type="entry name" value="Glyco_hydro_31_3rd"/>
    <property type="match status" value="1"/>
</dbReference>
<feature type="compositionally biased region" description="Low complexity" evidence="8">
    <location>
        <begin position="1090"/>
        <end position="1118"/>
    </location>
</feature>
<dbReference type="InterPro" id="IPR017853">
    <property type="entry name" value="GH"/>
</dbReference>
<dbReference type="Gene3D" id="2.60.40.1760">
    <property type="entry name" value="glycosyl hydrolase (family 31)"/>
    <property type="match status" value="1"/>
</dbReference>
<evidence type="ECO:0000256" key="7">
    <source>
        <dbReference type="ARBA" id="ARBA00023295"/>
    </source>
</evidence>
<dbReference type="EMBL" id="LKEB01000001">
    <property type="protein sequence ID" value="ROW18105.1"/>
    <property type="molecule type" value="Genomic_DNA"/>
</dbReference>
<dbReference type="InterPro" id="IPR030458">
    <property type="entry name" value="Glyco_hydro_31_AS"/>
</dbReference>
<gene>
    <name evidence="12" type="ORF">VPNG_00509</name>
</gene>
<dbReference type="InterPro" id="IPR030459">
    <property type="entry name" value="Glyco_hydro_31_CS"/>
</dbReference>
<dbReference type="InterPro" id="IPR048395">
    <property type="entry name" value="Glyco_hydro_31_C"/>
</dbReference>
<dbReference type="CDD" id="cd06602">
    <property type="entry name" value="GH31_MGAM_SI_GAA"/>
    <property type="match status" value="1"/>
</dbReference>
<dbReference type="InterPro" id="IPR013780">
    <property type="entry name" value="Glyco_hydro_b"/>
</dbReference>
<dbReference type="SUPFAM" id="SSF51011">
    <property type="entry name" value="Glycosyl hydrolase domain"/>
    <property type="match status" value="1"/>
</dbReference>
<dbReference type="STRING" id="1230097.A0A423XN78"/>
<evidence type="ECO:0000259" key="10">
    <source>
        <dbReference type="Pfam" id="PF01055"/>
    </source>
</evidence>
<dbReference type="InParanoid" id="A0A423XN78"/>
<evidence type="ECO:0000256" key="1">
    <source>
        <dbReference type="ARBA" id="ARBA00001657"/>
    </source>
</evidence>
<keyword evidence="7" id="KW-0326">Glycosidase</keyword>
<dbReference type="Gene3D" id="2.60.40.1180">
    <property type="entry name" value="Golgi alpha-mannosidase II"/>
    <property type="match status" value="2"/>
</dbReference>
<feature type="domain" description="Glycoside hydrolase family 31 TIM barrel" evidence="10">
    <location>
        <begin position="417"/>
        <end position="851"/>
    </location>
</feature>
<feature type="transmembrane region" description="Helical" evidence="9">
    <location>
        <begin position="41"/>
        <end position="61"/>
    </location>
</feature>
<dbReference type="PANTHER" id="PTHR22762:SF133">
    <property type="entry name" value="P-TYPE DOMAIN-CONTAINING PROTEIN"/>
    <property type="match status" value="1"/>
</dbReference>
<keyword evidence="9" id="KW-0472">Membrane</keyword>
<keyword evidence="6" id="KW-0325">Glycoprotein</keyword>
<reference evidence="12 13" key="1">
    <citation type="submission" date="2015-09" db="EMBL/GenBank/DDBJ databases">
        <title>Host preference determinants of Valsa canker pathogens revealed by comparative genomics.</title>
        <authorList>
            <person name="Yin Z."/>
            <person name="Huang L."/>
        </authorList>
    </citation>
    <scope>NUCLEOTIDE SEQUENCE [LARGE SCALE GENOMIC DNA]</scope>
    <source>
        <strain evidence="12 13">SXYLt</strain>
    </source>
</reference>
<dbReference type="Pfam" id="PF01055">
    <property type="entry name" value="Glyco_hydro_31_2nd"/>
    <property type="match status" value="1"/>
</dbReference>
<dbReference type="CDD" id="cd14752">
    <property type="entry name" value="GH31_N"/>
    <property type="match status" value="1"/>
</dbReference>
<comment type="caution">
    <text evidence="12">The sequence shown here is derived from an EMBL/GenBank/DDBJ whole genome shotgun (WGS) entry which is preliminary data.</text>
</comment>